<reference evidence="1 2" key="1">
    <citation type="submission" date="2018-11" db="EMBL/GenBank/DDBJ databases">
        <title>Genome sequencing and assembly of Clostridium tagluense strain A121.</title>
        <authorList>
            <person name="Murakami T."/>
            <person name="Segawa T."/>
            <person name="Shcherbakova V.A."/>
            <person name="Mori H."/>
            <person name="Yoshimura Y."/>
        </authorList>
    </citation>
    <scope>NUCLEOTIDE SEQUENCE [LARGE SCALE GENOMIC DNA]</scope>
    <source>
        <strain evidence="1 2">A121</strain>
    </source>
</reference>
<keyword evidence="2" id="KW-1185">Reference proteome</keyword>
<dbReference type="InterPro" id="IPR029052">
    <property type="entry name" value="Metallo-depent_PP-like"/>
</dbReference>
<evidence type="ECO:0000313" key="1">
    <source>
        <dbReference type="EMBL" id="GCD12887.1"/>
    </source>
</evidence>
<gene>
    <name evidence="1" type="ORF">Ctaglu_45100</name>
</gene>
<dbReference type="Gene3D" id="3.60.21.10">
    <property type="match status" value="1"/>
</dbReference>
<organism evidence="1 2">
    <name type="scientific">Clostridium tagluense</name>
    <dbReference type="NCBI Taxonomy" id="360422"/>
    <lineage>
        <taxon>Bacteria</taxon>
        <taxon>Bacillati</taxon>
        <taxon>Bacillota</taxon>
        <taxon>Clostridia</taxon>
        <taxon>Eubacteriales</taxon>
        <taxon>Clostridiaceae</taxon>
        <taxon>Clostridium</taxon>
    </lineage>
</organism>
<name>A0A401UTL9_9CLOT</name>
<dbReference type="EMBL" id="BHYK01000045">
    <property type="protein sequence ID" value="GCD12887.1"/>
    <property type="molecule type" value="Genomic_DNA"/>
</dbReference>
<dbReference type="RefSeq" id="WP_125005942.1">
    <property type="nucleotide sequence ID" value="NZ_BHYK01000045.1"/>
</dbReference>
<evidence type="ECO:0000313" key="2">
    <source>
        <dbReference type="Proteomes" id="UP000287872"/>
    </source>
</evidence>
<dbReference type="AlphaFoldDB" id="A0A401UTL9"/>
<dbReference type="SUPFAM" id="SSF56300">
    <property type="entry name" value="Metallo-dependent phosphatases"/>
    <property type="match status" value="1"/>
</dbReference>
<accession>A0A401UTL9</accession>
<dbReference type="Proteomes" id="UP000287872">
    <property type="component" value="Unassembled WGS sequence"/>
</dbReference>
<dbReference type="OrthoDB" id="5380073at2"/>
<protein>
    <submittedName>
        <fullName evidence="1">Metallophosphatase</fullName>
    </submittedName>
</protein>
<proteinExistence type="predicted"/>
<comment type="caution">
    <text evidence="1">The sequence shown here is derived from an EMBL/GenBank/DDBJ whole genome shotgun (WGS) entry which is preliminary data.</text>
</comment>
<sequence>MSTYFTSDLHFWHKKIMEYEDRPFDTVEEMNEALIHNWNNTVKPIDDVYILGDVSFGNEEQTLKILNRLNGNMHLIYGNHDHVIKKSKMLQGKFAWCKDYYVLKTINPFTGNKIKLVLFHFPINVWEGKNYGSIHCYGHVHSNQKTHHPMTFIGKNSYNVGGDFGINNLTPISLEQVLINTNYKEERL</sequence>